<dbReference type="PANTHER" id="PTHR12321">
    <property type="entry name" value="CPG BINDING PROTEIN"/>
    <property type="match status" value="1"/>
</dbReference>
<dbReference type="Pfam" id="PF12165">
    <property type="entry name" value="Alfin"/>
    <property type="match status" value="1"/>
</dbReference>
<comment type="domain">
    <text evidence="1">The PHD-type zinc finger mediates the binding to H3K4me3.</text>
</comment>
<dbReference type="PANTHER" id="PTHR12321:SF172">
    <property type="entry name" value="PHD FINGER PROTEIN ALFIN-LIKE 9"/>
    <property type="match status" value="1"/>
</dbReference>
<dbReference type="InterPro" id="IPR021998">
    <property type="entry name" value="Alfin_N"/>
</dbReference>
<keyword evidence="1" id="KW-0539">Nucleus</keyword>
<keyword evidence="1" id="KW-0862">Zinc</keyword>
<keyword evidence="1" id="KW-0805">Transcription regulation</keyword>
<dbReference type="GO" id="GO:0006325">
    <property type="term" value="P:chromatin organization"/>
    <property type="evidence" value="ECO:0007669"/>
    <property type="project" value="UniProtKB-UniRule"/>
</dbReference>
<sequence>MQWRWRRSTLAWRSCETHRSRTPPRGRSRKLVPKKEWLSMVAAHSDAWLLSVAFYLGAQFGFNKNYRSRKSSQERGGQRVLTPHRQDVVDNFGFLVILFMKWVIRVEMIPSYLYEDFPSKEWFEQCCD</sequence>
<dbReference type="InParanoid" id="A0A804MNF7"/>
<keyword evidence="1" id="KW-0479">Metal-binding</keyword>
<dbReference type="InterPro" id="IPR045104">
    <property type="entry name" value="Alfin"/>
</dbReference>
<comment type="subcellular location">
    <subcellularLocation>
        <location evidence="1">Nucleus</location>
    </subcellularLocation>
</comment>
<evidence type="ECO:0000313" key="3">
    <source>
        <dbReference type="EnsemblPlants" id="Zm00001eb099780_P001"/>
    </source>
</evidence>
<dbReference type="GO" id="GO:0006355">
    <property type="term" value="P:regulation of DNA-templated transcription"/>
    <property type="evidence" value="ECO:0007669"/>
    <property type="project" value="UniProtKB-UniRule"/>
</dbReference>
<comment type="similarity">
    <text evidence="1">Belongs to the Alfin family.</text>
</comment>
<protein>
    <recommendedName>
        <fullName evidence="1">PHD finger protein ALFIN-LIKE</fullName>
    </recommendedName>
</protein>
<keyword evidence="4" id="KW-1185">Reference proteome</keyword>
<dbReference type="AlphaFoldDB" id="A0A804MNF7"/>
<name>A0A804MNF7_MAIZE</name>
<comment type="function">
    <text evidence="1">Histone-binding component that specifically recognizes H3 tails trimethylated on 'Lys-4' (H3K4me3), which mark transcription start sites of virtually all active genes.</text>
</comment>
<reference evidence="3" key="3">
    <citation type="submission" date="2021-05" db="UniProtKB">
        <authorList>
            <consortium name="EnsemblPlants"/>
        </authorList>
    </citation>
    <scope>IDENTIFICATION</scope>
    <source>
        <strain evidence="3">cv. B73</strain>
    </source>
</reference>
<dbReference type="GO" id="GO:0008270">
    <property type="term" value="F:zinc ion binding"/>
    <property type="evidence" value="ECO:0007669"/>
    <property type="project" value="UniProtKB-KW"/>
</dbReference>
<dbReference type="Proteomes" id="UP000007305">
    <property type="component" value="Chromosome 2"/>
</dbReference>
<reference evidence="4" key="1">
    <citation type="submission" date="2015-12" db="EMBL/GenBank/DDBJ databases">
        <title>Update maize B73 reference genome by single molecule sequencing technologies.</title>
        <authorList>
            <consortium name="Maize Genome Sequencing Project"/>
            <person name="Ware D."/>
        </authorList>
    </citation>
    <scope>NUCLEOTIDE SEQUENCE [LARGE SCALE GENOMIC DNA]</scope>
    <source>
        <strain evidence="4">cv. B73</strain>
    </source>
</reference>
<feature type="domain" description="Alfin N-terminal" evidence="2">
    <location>
        <begin position="29"/>
        <end position="69"/>
    </location>
</feature>
<evidence type="ECO:0000313" key="4">
    <source>
        <dbReference type="Proteomes" id="UP000007305"/>
    </source>
</evidence>
<organism evidence="3 4">
    <name type="scientific">Zea mays</name>
    <name type="common">Maize</name>
    <dbReference type="NCBI Taxonomy" id="4577"/>
    <lineage>
        <taxon>Eukaryota</taxon>
        <taxon>Viridiplantae</taxon>
        <taxon>Streptophyta</taxon>
        <taxon>Embryophyta</taxon>
        <taxon>Tracheophyta</taxon>
        <taxon>Spermatophyta</taxon>
        <taxon>Magnoliopsida</taxon>
        <taxon>Liliopsida</taxon>
        <taxon>Poales</taxon>
        <taxon>Poaceae</taxon>
        <taxon>PACMAD clade</taxon>
        <taxon>Panicoideae</taxon>
        <taxon>Andropogonodae</taxon>
        <taxon>Andropogoneae</taxon>
        <taxon>Tripsacinae</taxon>
        <taxon>Zea</taxon>
    </lineage>
</organism>
<comment type="subunit">
    <text evidence="1">Interacts with H3K4me3 and to a lesser extent with H3K4me2.</text>
</comment>
<reference evidence="3" key="2">
    <citation type="submission" date="2019-07" db="EMBL/GenBank/DDBJ databases">
        <authorList>
            <person name="Seetharam A."/>
            <person name="Woodhouse M."/>
            <person name="Cannon E."/>
        </authorList>
    </citation>
    <scope>NUCLEOTIDE SEQUENCE [LARGE SCALE GENOMIC DNA]</scope>
    <source>
        <strain evidence="3">cv. B73</strain>
    </source>
</reference>
<evidence type="ECO:0000256" key="1">
    <source>
        <dbReference type="RuleBase" id="RU369089"/>
    </source>
</evidence>
<accession>A0A804MNF7</accession>
<keyword evidence="1" id="KW-0804">Transcription</keyword>
<dbReference type="Gramene" id="Zm00001eb099780_T001">
    <property type="protein sequence ID" value="Zm00001eb099780_P001"/>
    <property type="gene ID" value="Zm00001eb099780"/>
</dbReference>
<dbReference type="GO" id="GO:0005634">
    <property type="term" value="C:nucleus"/>
    <property type="evidence" value="ECO:0007669"/>
    <property type="project" value="UniProtKB-SubCell"/>
</dbReference>
<keyword evidence="1" id="KW-0156">Chromatin regulator</keyword>
<proteinExistence type="inferred from homology"/>
<keyword evidence="1" id="KW-0863">Zinc-finger</keyword>
<evidence type="ECO:0000259" key="2">
    <source>
        <dbReference type="Pfam" id="PF12165"/>
    </source>
</evidence>
<dbReference type="GO" id="GO:0042393">
    <property type="term" value="F:histone binding"/>
    <property type="evidence" value="ECO:0007669"/>
    <property type="project" value="UniProtKB-UniRule"/>
</dbReference>
<dbReference type="EnsemblPlants" id="Zm00001eb099780_T001">
    <property type="protein sequence ID" value="Zm00001eb099780_P001"/>
    <property type="gene ID" value="Zm00001eb099780"/>
</dbReference>